<evidence type="ECO:0000313" key="6">
    <source>
        <dbReference type="Proteomes" id="UP000093819"/>
    </source>
</evidence>
<dbReference type="PANTHER" id="PTHR33204">
    <property type="entry name" value="TRANSCRIPTIONAL REGULATOR, MARR FAMILY"/>
    <property type="match status" value="1"/>
</dbReference>
<accession>A0A1A3P2I3</accession>
<organism evidence="5 6">
    <name type="scientific">Mycobacterium asiaticum</name>
    <dbReference type="NCBI Taxonomy" id="1790"/>
    <lineage>
        <taxon>Bacteria</taxon>
        <taxon>Bacillati</taxon>
        <taxon>Actinomycetota</taxon>
        <taxon>Actinomycetes</taxon>
        <taxon>Mycobacteriales</taxon>
        <taxon>Mycobacteriaceae</taxon>
        <taxon>Mycobacterium</taxon>
    </lineage>
</organism>
<dbReference type="Pfam" id="PF01638">
    <property type="entry name" value="HxlR"/>
    <property type="match status" value="1"/>
</dbReference>
<dbReference type="RefSeq" id="WP_065033599.1">
    <property type="nucleotide sequence ID" value="NZ_LZLR01000002.1"/>
</dbReference>
<evidence type="ECO:0000259" key="4">
    <source>
        <dbReference type="PROSITE" id="PS51118"/>
    </source>
</evidence>
<dbReference type="Gene3D" id="1.10.10.10">
    <property type="entry name" value="Winged helix-like DNA-binding domain superfamily/Winged helix DNA-binding domain"/>
    <property type="match status" value="1"/>
</dbReference>
<keyword evidence="3" id="KW-0804">Transcription</keyword>
<dbReference type="InterPro" id="IPR036388">
    <property type="entry name" value="WH-like_DNA-bd_sf"/>
</dbReference>
<keyword evidence="5" id="KW-0378">Hydrolase</keyword>
<dbReference type="GO" id="GO:0003677">
    <property type="term" value="F:DNA binding"/>
    <property type="evidence" value="ECO:0007669"/>
    <property type="project" value="UniProtKB-KW"/>
</dbReference>
<sequence>MSRTCLTGQHDEHDVYGERCPCRLLLDLLANKWSALVIGLLEHGPVRFGALRDGLPGISSKMLTRTLRRLESAALITRTVYPDVPPRVEYELTELGVSVSVPLAQLRAWAEDNIDHITAVNPSWA</sequence>
<keyword evidence="2" id="KW-0238">DNA-binding</keyword>
<keyword evidence="1" id="KW-0805">Transcription regulation</keyword>
<reference evidence="6" key="1">
    <citation type="submission" date="2016-06" db="EMBL/GenBank/DDBJ databases">
        <authorList>
            <person name="Sutton G."/>
            <person name="Brinkac L."/>
            <person name="Sanka R."/>
            <person name="Adams M."/>
            <person name="Lau E."/>
            <person name="Garcia-Basteiro A."/>
            <person name="Lopez-Varela E."/>
            <person name="Palencia S."/>
        </authorList>
    </citation>
    <scope>NUCLEOTIDE SEQUENCE [LARGE SCALE GENOMIC DNA]</scope>
    <source>
        <strain evidence="6">1245335.1</strain>
    </source>
</reference>
<dbReference type="EMBL" id="LZLR01000002">
    <property type="protein sequence ID" value="OBK27484.1"/>
    <property type="molecule type" value="Genomic_DNA"/>
</dbReference>
<dbReference type="PROSITE" id="PS51118">
    <property type="entry name" value="HTH_HXLR"/>
    <property type="match status" value="1"/>
</dbReference>
<evidence type="ECO:0000313" key="5">
    <source>
        <dbReference type="EMBL" id="OBK27484.1"/>
    </source>
</evidence>
<dbReference type="InterPro" id="IPR036390">
    <property type="entry name" value="WH_DNA-bd_sf"/>
</dbReference>
<proteinExistence type="predicted"/>
<dbReference type="AlphaFoldDB" id="A0A1A3P2I3"/>
<protein>
    <submittedName>
        <fullName evidence="5">Cinnamoyl ester hydrolase</fullName>
    </submittedName>
</protein>
<feature type="domain" description="HTH hxlR-type" evidence="4">
    <location>
        <begin position="20"/>
        <end position="118"/>
    </location>
</feature>
<dbReference type="OrthoDB" id="370168at2"/>
<dbReference type="Proteomes" id="UP000093819">
    <property type="component" value="Unassembled WGS sequence"/>
</dbReference>
<evidence type="ECO:0000256" key="1">
    <source>
        <dbReference type="ARBA" id="ARBA00023015"/>
    </source>
</evidence>
<dbReference type="PANTHER" id="PTHR33204:SF18">
    <property type="entry name" value="TRANSCRIPTIONAL REGULATORY PROTEIN"/>
    <property type="match status" value="1"/>
</dbReference>
<gene>
    <name evidence="5" type="ORF">A5635_00685</name>
</gene>
<dbReference type="GO" id="GO:0016787">
    <property type="term" value="F:hydrolase activity"/>
    <property type="evidence" value="ECO:0007669"/>
    <property type="project" value="UniProtKB-KW"/>
</dbReference>
<name>A0A1A3P2I3_MYCAS</name>
<evidence type="ECO:0000256" key="2">
    <source>
        <dbReference type="ARBA" id="ARBA00023125"/>
    </source>
</evidence>
<dbReference type="InterPro" id="IPR002577">
    <property type="entry name" value="HTH_HxlR"/>
</dbReference>
<comment type="caution">
    <text evidence="5">The sequence shown here is derived from an EMBL/GenBank/DDBJ whole genome shotgun (WGS) entry which is preliminary data.</text>
</comment>
<dbReference type="SUPFAM" id="SSF46785">
    <property type="entry name" value="Winged helix' DNA-binding domain"/>
    <property type="match status" value="1"/>
</dbReference>
<evidence type="ECO:0000256" key="3">
    <source>
        <dbReference type="ARBA" id="ARBA00023163"/>
    </source>
</evidence>